<name>A0A7C2NYD4_9PLAN</name>
<proteinExistence type="predicted"/>
<dbReference type="EMBL" id="DSOK01000289">
    <property type="protein sequence ID" value="HEN15809.1"/>
    <property type="molecule type" value="Genomic_DNA"/>
</dbReference>
<dbReference type="SUPFAM" id="SSF46785">
    <property type="entry name" value="Winged helix' DNA-binding domain"/>
    <property type="match status" value="1"/>
</dbReference>
<dbReference type="InterPro" id="IPR036388">
    <property type="entry name" value="WH-like_DNA-bd_sf"/>
</dbReference>
<dbReference type="NCBIfam" id="TIGR03433">
    <property type="entry name" value="padR_acidobact"/>
    <property type="match status" value="1"/>
</dbReference>
<dbReference type="Gene3D" id="1.10.10.10">
    <property type="entry name" value="Winged helix-like DNA-binding domain superfamily/Winged helix DNA-binding domain"/>
    <property type="match status" value="1"/>
</dbReference>
<comment type="caution">
    <text evidence="2">The sequence shown here is derived from an EMBL/GenBank/DDBJ whole genome shotgun (WGS) entry which is preliminary data.</text>
</comment>
<accession>A0A7C2NYD4</accession>
<dbReference type="AlphaFoldDB" id="A0A7C2NYD4"/>
<evidence type="ECO:0000313" key="2">
    <source>
        <dbReference type="EMBL" id="HEN15809.1"/>
    </source>
</evidence>
<evidence type="ECO:0000259" key="1">
    <source>
        <dbReference type="Pfam" id="PF03551"/>
    </source>
</evidence>
<dbReference type="Pfam" id="PF03551">
    <property type="entry name" value="PadR"/>
    <property type="match status" value="1"/>
</dbReference>
<dbReference type="InterPro" id="IPR052509">
    <property type="entry name" value="Metal_resp_DNA-bind_regulator"/>
</dbReference>
<organism evidence="2">
    <name type="scientific">Schlesneria paludicola</name>
    <dbReference type="NCBI Taxonomy" id="360056"/>
    <lineage>
        <taxon>Bacteria</taxon>
        <taxon>Pseudomonadati</taxon>
        <taxon>Planctomycetota</taxon>
        <taxon>Planctomycetia</taxon>
        <taxon>Planctomycetales</taxon>
        <taxon>Planctomycetaceae</taxon>
        <taxon>Schlesneria</taxon>
    </lineage>
</organism>
<dbReference type="InterPro" id="IPR005149">
    <property type="entry name" value="Tscrpt_reg_PadR_N"/>
</dbReference>
<feature type="domain" description="Transcription regulator PadR N-terminal" evidence="1">
    <location>
        <begin position="18"/>
        <end position="91"/>
    </location>
</feature>
<gene>
    <name evidence="2" type="ORF">ENQ76_10125</name>
</gene>
<dbReference type="PANTHER" id="PTHR33169">
    <property type="entry name" value="PADR-FAMILY TRANSCRIPTIONAL REGULATOR"/>
    <property type="match status" value="1"/>
</dbReference>
<reference evidence="2" key="1">
    <citation type="journal article" date="2020" name="mSystems">
        <title>Genome- and Community-Level Interaction Insights into Carbon Utilization and Element Cycling Functions of Hydrothermarchaeota in Hydrothermal Sediment.</title>
        <authorList>
            <person name="Zhou Z."/>
            <person name="Liu Y."/>
            <person name="Xu W."/>
            <person name="Pan J."/>
            <person name="Luo Z.H."/>
            <person name="Li M."/>
        </authorList>
    </citation>
    <scope>NUCLEOTIDE SEQUENCE [LARGE SCALE GENOMIC DNA]</scope>
    <source>
        <strain evidence="2">SpSt-339</strain>
    </source>
</reference>
<dbReference type="PANTHER" id="PTHR33169:SF14">
    <property type="entry name" value="TRANSCRIPTIONAL REGULATOR RV3488"/>
    <property type="match status" value="1"/>
</dbReference>
<sequence length="112" mass="12837">MPADRKPALLQGSLDMLILQSLKKGARHGYAIARSLREVSRDFLQIEEGSLYPALHRMEQRGWITSHWGTSETNRRAKYYELSPAGRSQLKTEAEAWRQMSTAIDRVMGFQT</sequence>
<dbReference type="InterPro" id="IPR036390">
    <property type="entry name" value="WH_DNA-bd_sf"/>
</dbReference>
<dbReference type="InterPro" id="IPR017799">
    <property type="entry name" value="Tscrpt_reg_PadR_acidobac-type"/>
</dbReference>
<protein>
    <submittedName>
        <fullName evidence="2">PadR family transcriptional regulator</fullName>
    </submittedName>
</protein>